<dbReference type="PROSITE" id="PS50077">
    <property type="entry name" value="HEAT_REPEAT"/>
    <property type="match status" value="1"/>
</dbReference>
<dbReference type="InterPro" id="IPR040191">
    <property type="entry name" value="UTP10"/>
</dbReference>
<comment type="subunit">
    <text evidence="3 11">Component of the ribosomal small subunit (SSU) processome.</text>
</comment>
<organism evidence="13 14">
    <name type="scientific">Cladonia borealis</name>
    <dbReference type="NCBI Taxonomy" id="184061"/>
    <lineage>
        <taxon>Eukaryota</taxon>
        <taxon>Fungi</taxon>
        <taxon>Dikarya</taxon>
        <taxon>Ascomycota</taxon>
        <taxon>Pezizomycotina</taxon>
        <taxon>Lecanoromycetes</taxon>
        <taxon>OSLEUM clade</taxon>
        <taxon>Lecanoromycetidae</taxon>
        <taxon>Lecanorales</taxon>
        <taxon>Lecanorineae</taxon>
        <taxon>Cladoniaceae</taxon>
        <taxon>Cladonia</taxon>
    </lineage>
</organism>
<evidence type="ECO:0000259" key="12">
    <source>
        <dbReference type="SMART" id="SM01036"/>
    </source>
</evidence>
<evidence type="ECO:0000256" key="6">
    <source>
        <dbReference type="ARBA" id="ARBA00022552"/>
    </source>
</evidence>
<evidence type="ECO:0000256" key="11">
    <source>
        <dbReference type="RuleBase" id="RU367065"/>
    </source>
</evidence>
<dbReference type="InterPro" id="IPR022125">
    <property type="entry name" value="U3snoRNP10_N"/>
</dbReference>
<keyword evidence="7 11" id="KW-0539">Nucleus</keyword>
<gene>
    <name evidence="13" type="ORF">JMJ35_005700</name>
</gene>
<keyword evidence="8 11" id="KW-0687">Ribonucleoprotein</keyword>
<evidence type="ECO:0000313" key="13">
    <source>
        <dbReference type="EMBL" id="KAK0511850.1"/>
    </source>
</evidence>
<dbReference type="InterPro" id="IPR021133">
    <property type="entry name" value="HEAT_type_2"/>
</dbReference>
<evidence type="ECO:0000256" key="9">
    <source>
        <dbReference type="ARBA" id="ARBA00025076"/>
    </source>
</evidence>
<evidence type="ECO:0000256" key="7">
    <source>
        <dbReference type="ARBA" id="ARBA00023242"/>
    </source>
</evidence>
<evidence type="ECO:0000256" key="4">
    <source>
        <dbReference type="ARBA" id="ARBA00015399"/>
    </source>
</evidence>
<comment type="subcellular location">
    <subcellularLocation>
        <location evidence="1 11">Nucleus</location>
        <location evidence="1 11">Nucleolus</location>
    </subcellularLocation>
</comment>
<comment type="function">
    <text evidence="9">Involved in nucleolar processing of pre-18S ribosomal RNA. Involved in ribosome biosynthesis.</text>
</comment>
<dbReference type="InterPro" id="IPR016024">
    <property type="entry name" value="ARM-type_fold"/>
</dbReference>
<protein>
    <recommendedName>
        <fullName evidence="4 11">U3 small nucleolar RNA-associated protein 10</fullName>
    </recommendedName>
</protein>
<dbReference type="EMBL" id="JAFEKC020000012">
    <property type="protein sequence ID" value="KAK0511850.1"/>
    <property type="molecule type" value="Genomic_DNA"/>
</dbReference>
<feature type="repeat" description="HEAT" evidence="10">
    <location>
        <begin position="588"/>
        <end position="626"/>
    </location>
</feature>
<dbReference type="InterPro" id="IPR011989">
    <property type="entry name" value="ARM-like"/>
</dbReference>
<dbReference type="GO" id="GO:0030515">
    <property type="term" value="F:snoRNA binding"/>
    <property type="evidence" value="ECO:0007669"/>
    <property type="project" value="TreeGrafter"/>
</dbReference>
<dbReference type="GO" id="GO:0034455">
    <property type="term" value="C:t-UTP complex"/>
    <property type="evidence" value="ECO:0007669"/>
    <property type="project" value="TreeGrafter"/>
</dbReference>
<dbReference type="Pfam" id="PF12397">
    <property type="entry name" value="U3snoRNP10"/>
    <property type="match status" value="1"/>
</dbReference>
<dbReference type="PANTHER" id="PTHR13457:SF1">
    <property type="entry name" value="HEAT REPEAT-CONTAINING PROTEIN 1"/>
    <property type="match status" value="1"/>
</dbReference>
<reference evidence="13" key="1">
    <citation type="submission" date="2023-03" db="EMBL/GenBank/DDBJ databases">
        <title>Complete genome of Cladonia borealis.</title>
        <authorList>
            <person name="Park H."/>
        </authorList>
    </citation>
    <scope>NUCLEOTIDE SEQUENCE</scope>
    <source>
        <strain evidence="13">ANT050790</strain>
    </source>
</reference>
<keyword evidence="5 11" id="KW-0690">Ribosome biogenesis</keyword>
<dbReference type="Gene3D" id="1.25.10.10">
    <property type="entry name" value="Leucine-rich Repeat Variant"/>
    <property type="match status" value="1"/>
</dbReference>
<dbReference type="PANTHER" id="PTHR13457">
    <property type="entry name" value="BAP28"/>
    <property type="match status" value="1"/>
</dbReference>
<evidence type="ECO:0000256" key="5">
    <source>
        <dbReference type="ARBA" id="ARBA00022517"/>
    </source>
</evidence>
<evidence type="ECO:0000256" key="3">
    <source>
        <dbReference type="ARBA" id="ARBA00011399"/>
    </source>
</evidence>
<dbReference type="Pfam" id="PF08146">
    <property type="entry name" value="BP28CT"/>
    <property type="match status" value="1"/>
</dbReference>
<evidence type="ECO:0000256" key="8">
    <source>
        <dbReference type="ARBA" id="ARBA00023274"/>
    </source>
</evidence>
<keyword evidence="6 11" id="KW-0698">rRNA processing</keyword>
<dbReference type="GO" id="GO:0030686">
    <property type="term" value="C:90S preribosome"/>
    <property type="evidence" value="ECO:0007669"/>
    <property type="project" value="TreeGrafter"/>
</dbReference>
<evidence type="ECO:0000256" key="2">
    <source>
        <dbReference type="ARBA" id="ARBA00010559"/>
    </source>
</evidence>
<dbReference type="SUPFAM" id="SSF48371">
    <property type="entry name" value="ARM repeat"/>
    <property type="match status" value="2"/>
</dbReference>
<comment type="similarity">
    <text evidence="2 11">Belongs to the HEATR1/UTP10 family.</text>
</comment>
<accession>A0AA39R149</accession>
<dbReference type="GO" id="GO:0045943">
    <property type="term" value="P:positive regulation of transcription by RNA polymerase I"/>
    <property type="evidence" value="ECO:0007669"/>
    <property type="project" value="TreeGrafter"/>
</dbReference>
<sequence length="1799" mass="199386">MATMLAAQLAQIRAQSANPLNLKAQKKAHSQSLLFEPPVAASQDFDTIYQICYEGFEELCRLDSSFNGFAVNIFGEQSKQEDRTQMTAAQNQQLDMAIEEFLGLVSGRLLLKPALKAVEWLVRRFRIHEHNTLCLVLSFLPFHTRPIFATLLSILPQKLPPTLKFLPPYIQSLANPPRHTIVYSASSSRPFFAAFSAYVFKSARLGYHHPALTSFWASITTEAVASMLDQARSARLESQKQNQEDVVLFLLPILNEGLLMENSPDLRVGCYMVLTVLASTADLDDGVLAVLMEAVTSEWTQTSHAGIICLSVLAQQRQASELPKSVFKSVIVLENLVDDLLTLREQYKVERLTLSIILGIINGLKRTRDESRLRLLRTLIESDLMDEASTAIALESVLSVAQKLPPEADPNFDVQDSLTDLVLRLADSKAIGDLVQTAIKVSGLDIVQVRKRVDRAFASSETTPDPTNEDVDMEDLGERAGTEDFEVLTSRIPTRTAYEISFLSHSDSYVFDSLAHAFNAVCASSIDLERFSNLPVLRKPLAMSEPLFFSFFVRIWCGNVSAIARAAAIQIMAKTIAVVPLTADLQIVLPYLVFALADESAKVRQAAAELVLILASAYARANGTDNDLADLPILGHEEIYGQGKESKELSWLSVKETHKFLADLLVPGLEECLLDATHIDRLLSNNFNGLKHNTTENTIRKELKTSSRLAIFGSLCSHVVNTPLYVVKFRLLKILNTVPKVGSTSRTKLLLPLLSDVAFKTPEEQEQLCRNGELDLSQLMDRVVSIVVATDREGMQILKTIIEVEDQSRSLKLRAAALRHLQSIWSSMKADLQASFARLLLEQAVGTPERLTGVDTGVEAMGMLRAIPLSAPILQSFVEGLPSISSNLQDKPSASKRRRTSHGQAEQIVNLDAEDLAPIVRKITVVLELLEEAKARKDPELLKGLFQVFSDLHHCSSHSSTATGYLQVSAMDNMLAIVKNAETASNLRVDRSAIRADVLVDCIRTTKSPQVRNTALLLVSALATAAPELVLHSVMPVFTFMGANVLHQDDDFSAYVMSKTMESVIPRLLESLHNRKEGPFAGVAELLLSFAAAFEHIPSQRRLDLFHSLADKVGPADYLFALLTILIDKYPNDYSVVQFAADLAGRYNIIIRLQTVAKYLQVILDIRKSKPTISAPLVIIDGHNTAENAVANLLPLVCVILSEAGLVSIAFSRFCQDDEYTVIMQTTYEQILEQAFMLAEQYKTHGELATLCLQLLNASLGLLPLSKLVGTLEALLNRTDGTIRRQVLRSFEAQLNDKKLDQRASQIACLGFLPRLVSIIEVTLDVPLRHTTIVCVDRVVQMFGKKDPSAIVVAAHTICGNRCLGAAESSLRIISLLCLTTMIEAAGDLFVSIVPKSFPLAIRNLVISIGEDTEDKTLHNAVYSFLGALLMYLPWAIAGADLDRLLSVSHESANADMGDVCDQRRTEALELVPNQIGLKDCLAALDRTWPNAMREGPLAVKDHLRILRQAINRQPKSMIVKHSETLGGLFLKMFDLRHIQLSPPTEDSYSAKEIDEVEAEVNEAVIAMIYKLNDATFRPLFVRISDWTNATMSKKDGESRLHRQTTWYAFLLQFFQTLKSIVTSYVGLIIDDSVEILKTISTTDDTSTELWRRVVLTLTKTFEHDQDDFYQAPAHFTPVCNALLNQLAYAAQLPLLPELIPAIAELAVAADSSVHHKEMNSTILKYMRSDSTAVRLAAVQCESALTERLGEEWLALLPEMLPFISEALEDDDELVEQEVQKWVVRIESILGESLDPMLQ</sequence>
<dbReference type="Proteomes" id="UP001166286">
    <property type="component" value="Unassembled WGS sequence"/>
</dbReference>
<dbReference type="SMART" id="SM01036">
    <property type="entry name" value="BP28CT"/>
    <property type="match status" value="1"/>
</dbReference>
<dbReference type="InterPro" id="IPR012954">
    <property type="entry name" value="BP28_C_dom"/>
</dbReference>
<comment type="caution">
    <text evidence="13">The sequence shown here is derived from an EMBL/GenBank/DDBJ whole genome shotgun (WGS) entry which is preliminary data.</text>
</comment>
<name>A0AA39R149_9LECA</name>
<evidence type="ECO:0000313" key="14">
    <source>
        <dbReference type="Proteomes" id="UP001166286"/>
    </source>
</evidence>
<dbReference type="GO" id="GO:0032040">
    <property type="term" value="C:small-subunit processome"/>
    <property type="evidence" value="ECO:0007669"/>
    <property type="project" value="TreeGrafter"/>
</dbReference>
<dbReference type="GO" id="GO:0000462">
    <property type="term" value="P:maturation of SSU-rRNA from tricistronic rRNA transcript (SSU-rRNA, 5.8S rRNA, LSU-rRNA)"/>
    <property type="evidence" value="ECO:0007669"/>
    <property type="project" value="TreeGrafter"/>
</dbReference>
<keyword evidence="14" id="KW-1185">Reference proteome</keyword>
<evidence type="ECO:0000256" key="10">
    <source>
        <dbReference type="PROSITE-ProRule" id="PRU00103"/>
    </source>
</evidence>
<evidence type="ECO:0000256" key="1">
    <source>
        <dbReference type="ARBA" id="ARBA00004604"/>
    </source>
</evidence>
<feature type="domain" description="BP28 C-terminal" evidence="12">
    <location>
        <begin position="1516"/>
        <end position="1669"/>
    </location>
</feature>
<proteinExistence type="inferred from homology"/>